<evidence type="ECO:0000313" key="1">
    <source>
        <dbReference type="EMBL" id="KKR00525.1"/>
    </source>
</evidence>
<dbReference type="Proteomes" id="UP000033881">
    <property type="component" value="Unassembled WGS sequence"/>
</dbReference>
<reference evidence="1 2" key="1">
    <citation type="journal article" date="2015" name="Nature">
        <title>rRNA introns, odd ribosomes, and small enigmatic genomes across a large radiation of phyla.</title>
        <authorList>
            <person name="Brown C.T."/>
            <person name="Hug L.A."/>
            <person name="Thomas B.C."/>
            <person name="Sharon I."/>
            <person name="Castelle C.J."/>
            <person name="Singh A."/>
            <person name="Wilkins M.J."/>
            <person name="Williams K.H."/>
            <person name="Banfield J.F."/>
        </authorList>
    </citation>
    <scope>NUCLEOTIDE SEQUENCE [LARGE SCALE GENOMIC DNA]</scope>
</reference>
<dbReference type="AlphaFoldDB" id="A0A0G0PQT7"/>
<gene>
    <name evidence="1" type="ORF">UT24_C0012G0147</name>
</gene>
<sequence length="248" mass="27663">MTISRRDFLIEGSIFTAALALTACERNKSEAYKAYLDHVKTRGIRLDTTGEILHYNEFSETDFESLNASINSRILLVNKEPPLTDLTILDQNLAGRFNAILELTNASVQTQFERLNHQITIYTNPENTDLFVDQNATNSLIDWVVGTPQLDSVIFKGEIKQQILVHNFLMNPLYPVTPKSSTATAITKEGLKLALTVINLNSQRKKFDGPDNGLVTELMQARLNAGGLKQEQWASSVALAYEYAVLGN</sequence>
<accession>A0A0G0PQT7</accession>
<name>A0A0G0PQT7_9BACT</name>
<dbReference type="STRING" id="1618574.UT24_C0012G0147"/>
<proteinExistence type="predicted"/>
<organism evidence="1 2">
    <name type="scientific">Candidatus Woesebacteria bacterium GW2011_GWB1_39_12</name>
    <dbReference type="NCBI Taxonomy" id="1618574"/>
    <lineage>
        <taxon>Bacteria</taxon>
        <taxon>Candidatus Woeseibacteriota</taxon>
    </lineage>
</organism>
<dbReference type="PROSITE" id="PS51257">
    <property type="entry name" value="PROKAR_LIPOPROTEIN"/>
    <property type="match status" value="1"/>
</dbReference>
<dbReference type="InterPro" id="IPR006311">
    <property type="entry name" value="TAT_signal"/>
</dbReference>
<evidence type="ECO:0000313" key="2">
    <source>
        <dbReference type="Proteomes" id="UP000033881"/>
    </source>
</evidence>
<dbReference type="EMBL" id="LBWB01000012">
    <property type="protein sequence ID" value="KKR00525.1"/>
    <property type="molecule type" value="Genomic_DNA"/>
</dbReference>
<dbReference type="PROSITE" id="PS51318">
    <property type="entry name" value="TAT"/>
    <property type="match status" value="1"/>
</dbReference>
<comment type="caution">
    <text evidence="1">The sequence shown here is derived from an EMBL/GenBank/DDBJ whole genome shotgun (WGS) entry which is preliminary data.</text>
</comment>
<protein>
    <submittedName>
        <fullName evidence="1">Uncharacterized protein</fullName>
    </submittedName>
</protein>